<dbReference type="EMBL" id="JACSQG010000015">
    <property type="protein sequence ID" value="MBD7978958.1"/>
    <property type="molecule type" value="Genomic_DNA"/>
</dbReference>
<feature type="chain" id="PRO_5047485114" evidence="1">
    <location>
        <begin position="18"/>
        <end position="175"/>
    </location>
</feature>
<evidence type="ECO:0000256" key="1">
    <source>
        <dbReference type="SAM" id="SignalP"/>
    </source>
</evidence>
<dbReference type="InterPro" id="IPR021727">
    <property type="entry name" value="DUF3299"/>
</dbReference>
<feature type="signal peptide" evidence="1">
    <location>
        <begin position="1"/>
        <end position="17"/>
    </location>
</feature>
<gene>
    <name evidence="2" type="ORF">H9642_17390</name>
</gene>
<accession>A0ABR8TTY6</accession>
<protein>
    <submittedName>
        <fullName evidence="2">DUF3299 domain-containing protein</fullName>
    </submittedName>
</protein>
<reference evidence="2 3" key="1">
    <citation type="submission" date="2020-08" db="EMBL/GenBank/DDBJ databases">
        <title>A Genomic Blueprint of the Chicken Gut Microbiome.</title>
        <authorList>
            <person name="Gilroy R."/>
            <person name="Ravi A."/>
            <person name="Getino M."/>
            <person name="Pursley I."/>
            <person name="Horton D.L."/>
            <person name="Alikhan N.-F."/>
            <person name="Baker D."/>
            <person name="Gharbi K."/>
            <person name="Hall N."/>
            <person name="Watson M."/>
            <person name="Adriaenssens E.M."/>
            <person name="Foster-Nyarko E."/>
            <person name="Jarju S."/>
            <person name="Secka A."/>
            <person name="Antonio M."/>
            <person name="Oren A."/>
            <person name="Chaudhuri R."/>
            <person name="La Ragione R.M."/>
            <person name="Hildebrand F."/>
            <person name="Pallen M.J."/>
        </authorList>
    </citation>
    <scope>NUCLEOTIDE SEQUENCE [LARGE SCALE GENOMIC DNA]</scope>
    <source>
        <strain evidence="2 3">Sa2CUA2</strain>
    </source>
</reference>
<dbReference type="Proteomes" id="UP000611945">
    <property type="component" value="Unassembled WGS sequence"/>
</dbReference>
<proteinExistence type="predicted"/>
<organism evidence="2 3">
    <name type="scientific">Serpens gallinarum</name>
    <dbReference type="NCBI Taxonomy" id="2763075"/>
    <lineage>
        <taxon>Bacteria</taxon>
        <taxon>Pseudomonadati</taxon>
        <taxon>Pseudomonadota</taxon>
        <taxon>Gammaproteobacteria</taxon>
        <taxon>Pseudomonadales</taxon>
        <taxon>Pseudomonadaceae</taxon>
        <taxon>Pseudomonas</taxon>
    </lineage>
</organism>
<name>A0ABR8TTY6_9PSED</name>
<evidence type="ECO:0000313" key="2">
    <source>
        <dbReference type="EMBL" id="MBD7978958.1"/>
    </source>
</evidence>
<dbReference type="RefSeq" id="WP_251837745.1">
    <property type="nucleotide sequence ID" value="NZ_JACSQG010000015.1"/>
</dbReference>
<dbReference type="Gene3D" id="2.40.50.870">
    <property type="entry name" value="Protein of unknown function (DUF3299)"/>
    <property type="match status" value="1"/>
</dbReference>
<evidence type="ECO:0000313" key="3">
    <source>
        <dbReference type="Proteomes" id="UP000611945"/>
    </source>
</evidence>
<dbReference type="Pfam" id="PF11736">
    <property type="entry name" value="DUF3299"/>
    <property type="match status" value="1"/>
</dbReference>
<sequence length="175" mass="19149">MTRLLFVLLLAATPAFAAAEVRELQWSDLIPAGAPLPDLEPMPLHDLSELGEVLSEDGPPAPQQAPNEPVVEALDGQRIKLPGYVVPLDITEAGRVIEFLLVPYYGACIHVPPPPSNQIVHATSELGIRLEDLWLPFWIEGPLKVAHASSELAEAGYQMQAEKIIVYDIEQLQGY</sequence>
<keyword evidence="3" id="KW-1185">Reference proteome</keyword>
<comment type="caution">
    <text evidence="2">The sequence shown here is derived from an EMBL/GenBank/DDBJ whole genome shotgun (WGS) entry which is preliminary data.</text>
</comment>
<keyword evidence="1" id="KW-0732">Signal</keyword>